<comment type="caution">
    <text evidence="1">The sequence shown here is derived from an EMBL/GenBank/DDBJ whole genome shotgun (WGS) entry which is preliminary data.</text>
</comment>
<protein>
    <submittedName>
        <fullName evidence="1">Uncharacterized protein</fullName>
    </submittedName>
</protein>
<keyword evidence="2" id="KW-1185">Reference proteome</keyword>
<organism evidence="1 2">
    <name type="scientific">Paenibacillus borealis</name>
    <dbReference type="NCBI Taxonomy" id="160799"/>
    <lineage>
        <taxon>Bacteria</taxon>
        <taxon>Bacillati</taxon>
        <taxon>Bacillota</taxon>
        <taxon>Bacilli</taxon>
        <taxon>Bacillales</taxon>
        <taxon>Paenibacillaceae</taxon>
        <taxon>Paenibacillus</taxon>
    </lineage>
</organism>
<evidence type="ECO:0000313" key="2">
    <source>
        <dbReference type="Proteomes" id="UP000187412"/>
    </source>
</evidence>
<dbReference type="EMBL" id="MPTB01000036">
    <property type="protein sequence ID" value="OMD43205.1"/>
    <property type="molecule type" value="Genomic_DNA"/>
</dbReference>
<dbReference type="Proteomes" id="UP000187412">
    <property type="component" value="Unassembled WGS sequence"/>
</dbReference>
<name>A0ABX3H150_PAEBO</name>
<sequence length="66" mass="8133">MVIWLAFSVATFLFKAPKWLLNKIKGGKYEIFINVCCFDYNFSFYHSMRNRERQYFTYSISSYKYR</sequence>
<reference evidence="1 2" key="1">
    <citation type="submission" date="2016-10" db="EMBL/GenBank/DDBJ databases">
        <title>Paenibacillus species isolates.</title>
        <authorList>
            <person name="Beno S.M."/>
        </authorList>
    </citation>
    <scope>NUCLEOTIDE SEQUENCE [LARGE SCALE GENOMIC DNA]</scope>
    <source>
        <strain evidence="1 2">FSL H7-0744</strain>
    </source>
</reference>
<accession>A0ABX3H150</accession>
<proteinExistence type="predicted"/>
<gene>
    <name evidence="1" type="ORF">BSK56_24195</name>
</gene>
<evidence type="ECO:0000313" key="1">
    <source>
        <dbReference type="EMBL" id="OMD43205.1"/>
    </source>
</evidence>